<dbReference type="Gene3D" id="3.30.420.40">
    <property type="match status" value="2"/>
</dbReference>
<dbReference type="InterPro" id="IPR000600">
    <property type="entry name" value="ROK"/>
</dbReference>
<dbReference type="InterPro" id="IPR043129">
    <property type="entry name" value="ATPase_NBD"/>
</dbReference>
<evidence type="ECO:0000256" key="2">
    <source>
        <dbReference type="ARBA" id="ARBA00006479"/>
    </source>
</evidence>
<dbReference type="Pfam" id="PF13412">
    <property type="entry name" value="HTH_24"/>
    <property type="match status" value="1"/>
</dbReference>
<dbReference type="AlphaFoldDB" id="A0A0R1S9E5"/>
<dbReference type="PATRIC" id="fig|1423739.3.peg.819"/>
<dbReference type="RefSeq" id="WP_057865232.1">
    <property type="nucleotide sequence ID" value="NZ_AZEY01000079.1"/>
</dbReference>
<dbReference type="STRING" id="1423739.FC85_GL000785"/>
<keyword evidence="3" id="KW-0859">Xylose metabolism</keyword>
<dbReference type="Proteomes" id="UP000052013">
    <property type="component" value="Unassembled WGS sequence"/>
</dbReference>
<dbReference type="PROSITE" id="PS01125">
    <property type="entry name" value="ROK"/>
    <property type="match status" value="1"/>
</dbReference>
<evidence type="ECO:0000256" key="3">
    <source>
        <dbReference type="ARBA" id="ARBA00022629"/>
    </source>
</evidence>
<keyword evidence="3" id="KW-0119">Carbohydrate metabolism</keyword>
<dbReference type="InterPro" id="IPR049874">
    <property type="entry name" value="ROK_cs"/>
</dbReference>
<dbReference type="PANTHER" id="PTHR18964:SF149">
    <property type="entry name" value="BIFUNCTIONAL UDP-N-ACETYLGLUCOSAMINE 2-EPIMERASE_N-ACETYLMANNOSAMINE KINASE"/>
    <property type="match status" value="1"/>
</dbReference>
<organism evidence="4 5">
    <name type="scientific">Lentilactobacillus diolivorans DSM 14421</name>
    <dbReference type="NCBI Taxonomy" id="1423739"/>
    <lineage>
        <taxon>Bacteria</taxon>
        <taxon>Bacillati</taxon>
        <taxon>Bacillota</taxon>
        <taxon>Bacilli</taxon>
        <taxon>Lactobacillales</taxon>
        <taxon>Lactobacillaceae</taxon>
        <taxon>Lentilactobacillus</taxon>
    </lineage>
</organism>
<proteinExistence type="inferred from homology"/>
<dbReference type="SUPFAM" id="SSF46785">
    <property type="entry name" value="Winged helix' DNA-binding domain"/>
    <property type="match status" value="1"/>
</dbReference>
<protein>
    <submittedName>
        <fullName evidence="4">ROK family protein</fullName>
    </submittedName>
</protein>
<dbReference type="Pfam" id="PF00480">
    <property type="entry name" value="ROK"/>
    <property type="match status" value="1"/>
</dbReference>
<comment type="similarity">
    <text evidence="2">Belongs to the ROK (NagC/XylR) family.</text>
</comment>
<accession>A0A0R1S9E5</accession>
<comment type="function">
    <text evidence="1">Transcriptional repressor of xylose-utilizing enzymes.</text>
</comment>
<dbReference type="GO" id="GO:0042732">
    <property type="term" value="P:D-xylose metabolic process"/>
    <property type="evidence" value="ECO:0007669"/>
    <property type="project" value="UniProtKB-KW"/>
</dbReference>
<sequence length="389" mass="44089">MENITGREHLHQQNLNMVLQQIFNNQTISRIEISRQLNLNKSTVSALYNELDEKGYLKEVGSGESTSVGGRKPVLVKINEHYGYTISFDLGFRHLHVMGNYINGKVFFYQRIELGNRDIHEIVKMIDEQIERSIHNDDTRHGLLGIGFSIHGIVLNNHITNSPFIDMKDIDLADRYSAVYHVPVILENEANLSAIYERDFNSARDKNNILAVSIHKGIGAGIILNKQLYRGRNGEAGEIGRSLMFTNNVDTKRYSKVEDFCSEDAIIEQVEQRTNRTNLNRDDLVQMNTKGNQIVQEELDNFSSSIAKVIYNVAISFAPEEIYLNSPLIEAIPDLLNSILHYNELLGMQTPVSLTPHSGYATLLGCCSEITHQVLKMENYDLSFQVAES</sequence>
<gene>
    <name evidence="4" type="ORF">FC85_GL000785</name>
</gene>
<dbReference type="InterPro" id="IPR036390">
    <property type="entry name" value="WH_DNA-bd_sf"/>
</dbReference>
<evidence type="ECO:0000256" key="1">
    <source>
        <dbReference type="ARBA" id="ARBA00002486"/>
    </source>
</evidence>
<name>A0A0R1S9E5_9LACO</name>
<evidence type="ECO:0000313" key="5">
    <source>
        <dbReference type="Proteomes" id="UP000052013"/>
    </source>
</evidence>
<dbReference type="SUPFAM" id="SSF53067">
    <property type="entry name" value="Actin-like ATPase domain"/>
    <property type="match status" value="1"/>
</dbReference>
<dbReference type="PANTHER" id="PTHR18964">
    <property type="entry name" value="ROK (REPRESSOR, ORF, KINASE) FAMILY"/>
    <property type="match status" value="1"/>
</dbReference>
<comment type="caution">
    <text evidence="4">The sequence shown here is derived from an EMBL/GenBank/DDBJ whole genome shotgun (WGS) entry which is preliminary data.</text>
</comment>
<dbReference type="InterPro" id="IPR036388">
    <property type="entry name" value="WH-like_DNA-bd_sf"/>
</dbReference>
<dbReference type="Gene3D" id="1.10.10.10">
    <property type="entry name" value="Winged helix-like DNA-binding domain superfamily/Winged helix DNA-binding domain"/>
    <property type="match status" value="1"/>
</dbReference>
<reference evidence="4 5" key="1">
    <citation type="journal article" date="2015" name="Genome Announc.">
        <title>Expanding the biotechnology potential of lactobacilli through comparative genomics of 213 strains and associated genera.</title>
        <authorList>
            <person name="Sun Z."/>
            <person name="Harris H.M."/>
            <person name="McCann A."/>
            <person name="Guo C."/>
            <person name="Argimon S."/>
            <person name="Zhang W."/>
            <person name="Yang X."/>
            <person name="Jeffery I.B."/>
            <person name="Cooney J.C."/>
            <person name="Kagawa T.F."/>
            <person name="Liu W."/>
            <person name="Song Y."/>
            <person name="Salvetti E."/>
            <person name="Wrobel A."/>
            <person name="Rasinkangas P."/>
            <person name="Parkhill J."/>
            <person name="Rea M.C."/>
            <person name="O'Sullivan O."/>
            <person name="Ritari J."/>
            <person name="Douillard F.P."/>
            <person name="Paul Ross R."/>
            <person name="Yang R."/>
            <person name="Briner A.E."/>
            <person name="Felis G.E."/>
            <person name="de Vos W.M."/>
            <person name="Barrangou R."/>
            <person name="Klaenhammer T.R."/>
            <person name="Caufield P.W."/>
            <person name="Cui Y."/>
            <person name="Zhang H."/>
            <person name="O'Toole P.W."/>
        </authorList>
    </citation>
    <scope>NUCLEOTIDE SEQUENCE [LARGE SCALE GENOMIC DNA]</scope>
    <source>
        <strain evidence="4 5">DSM 14421</strain>
    </source>
</reference>
<evidence type="ECO:0000313" key="4">
    <source>
        <dbReference type="EMBL" id="KRL64990.1"/>
    </source>
</evidence>
<dbReference type="EMBL" id="AZEY01000079">
    <property type="protein sequence ID" value="KRL64990.1"/>
    <property type="molecule type" value="Genomic_DNA"/>
</dbReference>